<sequence>KQSKRHTIQVDYAALPAHITQADHDISDEVPQEAAPTPEMVARARAAAQAALMGEKYEPQQTSAEPASGVSTASTKTQTLSDTEADDTENVPAVPASQLPPASNGEKYGSTRHARRPSAQQRPRPTSMFASTDMQVDIPDELTMPPPISAVMKMAQGGLSSASSIEGGVSQKSGKSKATKARPATMSPDQYGGGAHRDSAVSMVGQRSRSNSASPANTSSRPGTSAGDSILNGARRGRSRIPEMPPILPINSTTGEELGIGIGAGIASHIPRHVGDVLFPESPTTAQSPRLPSNNSRAARVKSWFNRRASRRIGGVHGFDQPLSIGSVLS</sequence>
<evidence type="ECO:0000313" key="2">
    <source>
        <dbReference type="Proteomes" id="UP001150603"/>
    </source>
</evidence>
<feature type="non-terminal residue" evidence="1">
    <location>
        <position position="330"/>
    </location>
</feature>
<comment type="caution">
    <text evidence="1">The sequence shown here is derived from an EMBL/GenBank/DDBJ whole genome shotgun (WGS) entry which is preliminary data.</text>
</comment>
<proteinExistence type="predicted"/>
<keyword evidence="2" id="KW-1185">Reference proteome</keyword>
<dbReference type="EMBL" id="JANBPW010006687">
    <property type="protein sequence ID" value="KAJ1928208.1"/>
    <property type="molecule type" value="Genomic_DNA"/>
</dbReference>
<dbReference type="Proteomes" id="UP001150603">
    <property type="component" value="Unassembled WGS sequence"/>
</dbReference>
<feature type="non-terminal residue" evidence="1">
    <location>
        <position position="1"/>
    </location>
</feature>
<reference evidence="1" key="1">
    <citation type="submission" date="2022-07" db="EMBL/GenBank/DDBJ databases">
        <title>Phylogenomic reconstructions and comparative analyses of Kickxellomycotina fungi.</title>
        <authorList>
            <person name="Reynolds N.K."/>
            <person name="Stajich J.E."/>
            <person name="Barry K."/>
            <person name="Grigoriev I.V."/>
            <person name="Crous P."/>
            <person name="Smith M.E."/>
        </authorList>
    </citation>
    <scope>NUCLEOTIDE SEQUENCE</scope>
    <source>
        <strain evidence="1">NRRL 5244</strain>
    </source>
</reference>
<organism evidence="1 2">
    <name type="scientific">Linderina macrospora</name>
    <dbReference type="NCBI Taxonomy" id="4868"/>
    <lineage>
        <taxon>Eukaryota</taxon>
        <taxon>Fungi</taxon>
        <taxon>Fungi incertae sedis</taxon>
        <taxon>Zoopagomycota</taxon>
        <taxon>Kickxellomycotina</taxon>
        <taxon>Kickxellomycetes</taxon>
        <taxon>Kickxellales</taxon>
        <taxon>Kickxellaceae</taxon>
        <taxon>Linderina</taxon>
    </lineage>
</organism>
<gene>
    <name evidence="1" type="ORF">FBU59_007149</name>
</gene>
<accession>A0ACC1IXV6</accession>
<protein>
    <submittedName>
        <fullName evidence="1">Uncharacterized protein</fullName>
    </submittedName>
</protein>
<name>A0ACC1IXV6_9FUNG</name>
<evidence type="ECO:0000313" key="1">
    <source>
        <dbReference type="EMBL" id="KAJ1928208.1"/>
    </source>
</evidence>